<evidence type="ECO:0000313" key="1">
    <source>
        <dbReference type="EMBL" id="KAI3792932.1"/>
    </source>
</evidence>
<evidence type="ECO:0000313" key="2">
    <source>
        <dbReference type="Proteomes" id="UP001055811"/>
    </source>
</evidence>
<reference evidence="2" key="1">
    <citation type="journal article" date="2022" name="Mol. Ecol. Resour.">
        <title>The genomes of chicory, endive, great burdock and yacon provide insights into Asteraceae palaeo-polyploidization history and plant inulin production.</title>
        <authorList>
            <person name="Fan W."/>
            <person name="Wang S."/>
            <person name="Wang H."/>
            <person name="Wang A."/>
            <person name="Jiang F."/>
            <person name="Liu H."/>
            <person name="Zhao H."/>
            <person name="Xu D."/>
            <person name="Zhang Y."/>
        </authorList>
    </citation>
    <scope>NUCLEOTIDE SEQUENCE [LARGE SCALE GENOMIC DNA]</scope>
    <source>
        <strain evidence="2">cv. Punajuju</strain>
    </source>
</reference>
<name>A0ACB9HBJ5_CICIN</name>
<protein>
    <submittedName>
        <fullName evidence="1">Uncharacterized protein</fullName>
    </submittedName>
</protein>
<dbReference type="Proteomes" id="UP001055811">
    <property type="component" value="Linkage Group LG01"/>
</dbReference>
<accession>A0ACB9HBJ5</accession>
<proteinExistence type="predicted"/>
<organism evidence="1 2">
    <name type="scientific">Cichorium intybus</name>
    <name type="common">Chicory</name>
    <dbReference type="NCBI Taxonomy" id="13427"/>
    <lineage>
        <taxon>Eukaryota</taxon>
        <taxon>Viridiplantae</taxon>
        <taxon>Streptophyta</taxon>
        <taxon>Embryophyta</taxon>
        <taxon>Tracheophyta</taxon>
        <taxon>Spermatophyta</taxon>
        <taxon>Magnoliopsida</taxon>
        <taxon>eudicotyledons</taxon>
        <taxon>Gunneridae</taxon>
        <taxon>Pentapetalae</taxon>
        <taxon>asterids</taxon>
        <taxon>campanulids</taxon>
        <taxon>Asterales</taxon>
        <taxon>Asteraceae</taxon>
        <taxon>Cichorioideae</taxon>
        <taxon>Cichorieae</taxon>
        <taxon>Cichoriinae</taxon>
        <taxon>Cichorium</taxon>
    </lineage>
</organism>
<dbReference type="EMBL" id="CM042009">
    <property type="protein sequence ID" value="KAI3792932.1"/>
    <property type="molecule type" value="Genomic_DNA"/>
</dbReference>
<gene>
    <name evidence="1" type="ORF">L2E82_06825</name>
</gene>
<comment type="caution">
    <text evidence="1">The sequence shown here is derived from an EMBL/GenBank/DDBJ whole genome shotgun (WGS) entry which is preliminary data.</text>
</comment>
<keyword evidence="2" id="KW-1185">Reference proteome</keyword>
<sequence>MVALRCFGGGVSGWCCCQRRWSTTLSIVYGGVVAGCRFRVFKGMRYRGGRSGVGPRVIKITRSTLSTPRTWYIPLSPSAIFSTPPFKSSKFPSLFFCPNISLCLSLKLHCSSFIS</sequence>
<reference evidence="1 2" key="2">
    <citation type="journal article" date="2022" name="Mol. Ecol. Resour.">
        <title>The genomes of chicory, endive, great burdock and yacon provide insights into Asteraceae paleo-polyploidization history and plant inulin production.</title>
        <authorList>
            <person name="Fan W."/>
            <person name="Wang S."/>
            <person name="Wang H."/>
            <person name="Wang A."/>
            <person name="Jiang F."/>
            <person name="Liu H."/>
            <person name="Zhao H."/>
            <person name="Xu D."/>
            <person name="Zhang Y."/>
        </authorList>
    </citation>
    <scope>NUCLEOTIDE SEQUENCE [LARGE SCALE GENOMIC DNA]</scope>
    <source>
        <strain evidence="2">cv. Punajuju</strain>
        <tissue evidence="1">Leaves</tissue>
    </source>
</reference>